<organism evidence="1 2">
    <name type="scientific">Steinernema carpocapsae</name>
    <name type="common">Entomopathogenic nematode</name>
    <dbReference type="NCBI Taxonomy" id="34508"/>
    <lineage>
        <taxon>Eukaryota</taxon>
        <taxon>Metazoa</taxon>
        <taxon>Ecdysozoa</taxon>
        <taxon>Nematoda</taxon>
        <taxon>Chromadorea</taxon>
        <taxon>Rhabditida</taxon>
        <taxon>Tylenchina</taxon>
        <taxon>Panagrolaimomorpha</taxon>
        <taxon>Strongyloidoidea</taxon>
        <taxon>Steinernematidae</taxon>
        <taxon>Steinernema</taxon>
    </lineage>
</organism>
<evidence type="ECO:0000313" key="1">
    <source>
        <dbReference type="EMBL" id="TKR78183.1"/>
    </source>
</evidence>
<reference evidence="1 2" key="1">
    <citation type="journal article" date="2015" name="Genome Biol.">
        <title>Comparative genomics of Steinernema reveals deeply conserved gene regulatory networks.</title>
        <authorList>
            <person name="Dillman A.R."/>
            <person name="Macchietto M."/>
            <person name="Porter C.F."/>
            <person name="Rogers A."/>
            <person name="Williams B."/>
            <person name="Antoshechkin I."/>
            <person name="Lee M.M."/>
            <person name="Goodwin Z."/>
            <person name="Lu X."/>
            <person name="Lewis E.E."/>
            <person name="Goodrich-Blair H."/>
            <person name="Stock S.P."/>
            <person name="Adams B.J."/>
            <person name="Sternberg P.W."/>
            <person name="Mortazavi A."/>
        </authorList>
    </citation>
    <scope>NUCLEOTIDE SEQUENCE [LARGE SCALE GENOMIC DNA]</scope>
    <source>
        <strain evidence="1 2">ALL</strain>
    </source>
</reference>
<protein>
    <submittedName>
        <fullName evidence="1">Uncharacterized protein</fullName>
    </submittedName>
</protein>
<dbReference type="AlphaFoldDB" id="A0A4U5N7G1"/>
<name>A0A4U5N7G1_STECR</name>
<reference evidence="1 2" key="2">
    <citation type="journal article" date="2019" name="G3 (Bethesda)">
        <title>Hybrid Assembly of the Genome of the Entomopathogenic Nematode Steinernema carpocapsae Identifies the X-Chromosome.</title>
        <authorList>
            <person name="Serra L."/>
            <person name="Macchietto M."/>
            <person name="Macias-Munoz A."/>
            <person name="McGill C.J."/>
            <person name="Rodriguez I.M."/>
            <person name="Rodriguez B."/>
            <person name="Murad R."/>
            <person name="Mortazavi A."/>
        </authorList>
    </citation>
    <scope>NUCLEOTIDE SEQUENCE [LARGE SCALE GENOMIC DNA]</scope>
    <source>
        <strain evidence="1 2">ALL</strain>
    </source>
</reference>
<gene>
    <name evidence="1" type="ORF">L596_019033</name>
</gene>
<evidence type="ECO:0000313" key="2">
    <source>
        <dbReference type="Proteomes" id="UP000298663"/>
    </source>
</evidence>
<comment type="caution">
    <text evidence="1">The sequence shown here is derived from an EMBL/GenBank/DDBJ whole genome shotgun (WGS) entry which is preliminary data.</text>
</comment>
<keyword evidence="2" id="KW-1185">Reference proteome</keyword>
<sequence>MAHSSFFAFEHRSGLRISAAMSESSLCEPQETDVAEDRYFPSFHQPAYIFEENEDPTLNSALEEQTGKGALGLAERLSEYAWDSAIVMEQKVEPERQKSEYVLTADEMREQLSSKTDIAIENSNVDLDALYTYNREKLFDILQGYNEYSRLNAQD</sequence>
<dbReference type="OrthoDB" id="10610897at2759"/>
<dbReference type="Proteomes" id="UP000298663">
    <property type="component" value="Unassembled WGS sequence"/>
</dbReference>
<accession>A0A4U5N7G1</accession>
<proteinExistence type="predicted"/>
<dbReference type="EMBL" id="AZBU02000005">
    <property type="protein sequence ID" value="TKR78183.1"/>
    <property type="molecule type" value="Genomic_DNA"/>
</dbReference>